<gene>
    <name evidence="1" type="ORF">MYCIT1_LOCUS22542</name>
</gene>
<feature type="non-terminal residue" evidence="1">
    <location>
        <position position="1"/>
    </location>
</feature>
<accession>A0AAD2HF62</accession>
<keyword evidence="2" id="KW-1185">Reference proteome</keyword>
<feature type="non-terminal residue" evidence="1">
    <location>
        <position position="80"/>
    </location>
</feature>
<evidence type="ECO:0000313" key="1">
    <source>
        <dbReference type="EMBL" id="CAK5275038.1"/>
    </source>
</evidence>
<dbReference type="Proteomes" id="UP001295794">
    <property type="component" value="Unassembled WGS sequence"/>
</dbReference>
<protein>
    <submittedName>
        <fullName evidence="1">Uncharacterized protein</fullName>
    </submittedName>
</protein>
<comment type="caution">
    <text evidence="1">The sequence shown here is derived from an EMBL/GenBank/DDBJ whole genome shotgun (WGS) entry which is preliminary data.</text>
</comment>
<sequence>PTRLHVHISRHPLCGYVLHCSRGHSSPVRSGQLDETILGKIWVNHIERAGSAVLTTETGALRALSHPSCLEDPSDRTAQP</sequence>
<name>A0AAD2HF62_9AGAR</name>
<dbReference type="AlphaFoldDB" id="A0AAD2HF62"/>
<proteinExistence type="predicted"/>
<dbReference type="EMBL" id="CAVNYO010000403">
    <property type="protein sequence ID" value="CAK5275038.1"/>
    <property type="molecule type" value="Genomic_DNA"/>
</dbReference>
<reference evidence="1" key="1">
    <citation type="submission" date="2023-11" db="EMBL/GenBank/DDBJ databases">
        <authorList>
            <person name="De Vega J J."/>
            <person name="De Vega J J."/>
        </authorList>
    </citation>
    <scope>NUCLEOTIDE SEQUENCE</scope>
</reference>
<evidence type="ECO:0000313" key="2">
    <source>
        <dbReference type="Proteomes" id="UP001295794"/>
    </source>
</evidence>
<organism evidence="1 2">
    <name type="scientific">Mycena citricolor</name>
    <dbReference type="NCBI Taxonomy" id="2018698"/>
    <lineage>
        <taxon>Eukaryota</taxon>
        <taxon>Fungi</taxon>
        <taxon>Dikarya</taxon>
        <taxon>Basidiomycota</taxon>
        <taxon>Agaricomycotina</taxon>
        <taxon>Agaricomycetes</taxon>
        <taxon>Agaricomycetidae</taxon>
        <taxon>Agaricales</taxon>
        <taxon>Marasmiineae</taxon>
        <taxon>Mycenaceae</taxon>
        <taxon>Mycena</taxon>
    </lineage>
</organism>